<feature type="transmembrane region" description="Helical" evidence="2">
    <location>
        <begin position="528"/>
        <end position="549"/>
    </location>
</feature>
<evidence type="ECO:0000313" key="3">
    <source>
        <dbReference type="EMBL" id="KIY96914.1"/>
    </source>
</evidence>
<dbReference type="OrthoDB" id="10668432at2759"/>
<protein>
    <submittedName>
        <fullName evidence="3">Uncharacterized protein</fullName>
    </submittedName>
</protein>
<proteinExistence type="predicted"/>
<evidence type="ECO:0000256" key="2">
    <source>
        <dbReference type="SAM" id="Phobius"/>
    </source>
</evidence>
<keyword evidence="4" id="KW-1185">Reference proteome</keyword>
<feature type="transmembrane region" description="Helical" evidence="2">
    <location>
        <begin position="646"/>
        <end position="665"/>
    </location>
</feature>
<sequence>MDQLCSELLAPANATTDSKDPTKLRYGCGVATAAQVDKATSLQATFVQGSNQTAALRAQVDELKATVAALSTLVQKLQSNAANATIPGTITQELAALAAADTLTAQKLALLEAANQTAAQDIAALKTSSQQCACGSELSAVNTSLAAIQSVQAANAVAVSLANTTVESLKATVTTGAVAIASVNTSLAALAATVANVSAIDFSIYAKTTDLANINAARLGGVPAAQYLRARVVIYRESSTDRTGNLGGRSGADALCSTSTNRPTGLTQVHAFLSTSATDQIADFPTKYGVPTGLAIEAPSGAVLAPNFTSMLGGLLLSLRDAGVFATDTRFWSGSEIIALIDFFPRDAIWVARGRGGRGGGSGGTPARRARLGGLWRGGRSGASAAWSVRLAGGGERALLATPLAPPRAPRCPCLWPAAEHLSAVAAVLLPLALGLCRRLHFAQVLQLLIASQALCYLLAPCDAGPAGGGGGRGGGGGGGWRLQPAAVYAIGAAGCAAALLQVASMVLSWCSGACGTLGLADGLFNAAHVAAALAVGGGVHLGWDVLLLHFGVVPAFGSPLAYAWDLGAMVATLALMWLLTGFGWRHVRLKTLAVAFVVSEGLLVMLRWRRSAELPRPRLRRRRRIAAAAAAALALPALATKAQSIYVYSSYIVPLIQILMYIVVGHLERLDTRPPRPVGPLAWLFCRPRAKARGKGRGRGRGALELPRRAPAASEGGGGGGGGGRESKSSPRVRAALGGEKPGRAAGPEGPEAEGAVALEDVLAVCRLPALCKLYALHMGPRARPGADDAGTAGSFRLDFKSGEEDRQVFLKWGLYWGEQMLLGSSLGDASGPAASSATALMGRFPASYAEPAAAGAAPGAAPAAAGASPAGSNSENLRAAAAAATSAAAAAPAAAPQADPATLAALEGCINRIRPLAAFQQDRDRRRRPVGAHLSAREANEAALLQALGAVLPEQHVVAMSAAPGMTLLSSALHSGGAASASGGNTSPAPSSPGSQASASYYDTFGGTGTSGVQTASASAARSRLVRVDSSGSMDTIEGGELLPAEAVTDLRDLIRIMHLGAVAVRLCPRAALTAETPCGRPVRAWAVAAPAPATAAADAAAGAVTTTGSVVTA</sequence>
<dbReference type="RefSeq" id="XP_013895934.1">
    <property type="nucleotide sequence ID" value="XM_014040480.1"/>
</dbReference>
<organism evidence="3 4">
    <name type="scientific">Monoraphidium neglectum</name>
    <dbReference type="NCBI Taxonomy" id="145388"/>
    <lineage>
        <taxon>Eukaryota</taxon>
        <taxon>Viridiplantae</taxon>
        <taxon>Chlorophyta</taxon>
        <taxon>core chlorophytes</taxon>
        <taxon>Chlorophyceae</taxon>
        <taxon>CS clade</taxon>
        <taxon>Sphaeropleales</taxon>
        <taxon>Selenastraceae</taxon>
        <taxon>Monoraphidium</taxon>
    </lineage>
</organism>
<dbReference type="KEGG" id="mng:MNEG_11048"/>
<dbReference type="Gene3D" id="3.10.100.10">
    <property type="entry name" value="Mannose-Binding Protein A, subunit A"/>
    <property type="match status" value="1"/>
</dbReference>
<feature type="transmembrane region" description="Helical" evidence="2">
    <location>
        <begin position="486"/>
        <end position="508"/>
    </location>
</feature>
<dbReference type="EMBL" id="KK102789">
    <property type="protein sequence ID" value="KIY96914.1"/>
    <property type="molecule type" value="Genomic_DNA"/>
</dbReference>
<dbReference type="GeneID" id="25728271"/>
<keyword evidence="2" id="KW-1133">Transmembrane helix</keyword>
<evidence type="ECO:0000313" key="4">
    <source>
        <dbReference type="Proteomes" id="UP000054498"/>
    </source>
</evidence>
<keyword evidence="2" id="KW-0472">Membrane</keyword>
<feature type="transmembrane region" description="Helical" evidence="2">
    <location>
        <begin position="561"/>
        <end position="580"/>
    </location>
</feature>
<name>A0A0D2LZT3_9CHLO</name>
<feature type="region of interest" description="Disordered" evidence="1">
    <location>
        <begin position="979"/>
        <end position="999"/>
    </location>
</feature>
<gene>
    <name evidence="3" type="ORF">MNEG_11048</name>
</gene>
<feature type="region of interest" description="Disordered" evidence="1">
    <location>
        <begin position="693"/>
        <end position="753"/>
    </location>
</feature>
<evidence type="ECO:0000256" key="1">
    <source>
        <dbReference type="SAM" id="MobiDB-lite"/>
    </source>
</evidence>
<keyword evidence="2" id="KW-0812">Transmembrane</keyword>
<feature type="compositionally biased region" description="Gly residues" evidence="1">
    <location>
        <begin position="716"/>
        <end position="725"/>
    </location>
</feature>
<dbReference type="AlphaFoldDB" id="A0A0D2LZT3"/>
<reference evidence="3 4" key="1">
    <citation type="journal article" date="2013" name="BMC Genomics">
        <title>Reconstruction of the lipid metabolism for the microalga Monoraphidium neglectum from its genome sequence reveals characteristics suitable for biofuel production.</title>
        <authorList>
            <person name="Bogen C."/>
            <person name="Al-Dilaimi A."/>
            <person name="Albersmeier A."/>
            <person name="Wichmann J."/>
            <person name="Grundmann M."/>
            <person name="Rupp O."/>
            <person name="Lauersen K.J."/>
            <person name="Blifernez-Klassen O."/>
            <person name="Kalinowski J."/>
            <person name="Goesmann A."/>
            <person name="Mussgnug J.H."/>
            <person name="Kruse O."/>
        </authorList>
    </citation>
    <scope>NUCLEOTIDE SEQUENCE [LARGE SCALE GENOMIC DNA]</scope>
    <source>
        <strain evidence="3 4">SAG 48.87</strain>
    </source>
</reference>
<dbReference type="InterPro" id="IPR016186">
    <property type="entry name" value="C-type_lectin-like/link_sf"/>
</dbReference>
<dbReference type="Proteomes" id="UP000054498">
    <property type="component" value="Unassembled WGS sequence"/>
</dbReference>
<accession>A0A0D2LZT3</accession>